<accession>A0ABN9A291</accession>
<reference evidence="1" key="1">
    <citation type="submission" date="2023-04" db="EMBL/GenBank/DDBJ databases">
        <authorList>
            <consortium name="ELIXIR-Norway"/>
        </authorList>
    </citation>
    <scope>NUCLEOTIDE SEQUENCE [LARGE SCALE GENOMIC DNA]</scope>
</reference>
<dbReference type="Proteomes" id="UP001176941">
    <property type="component" value="Chromosome 8"/>
</dbReference>
<name>A0ABN9A291_RANTA</name>
<proteinExistence type="predicted"/>
<organism evidence="1 2">
    <name type="scientific">Rangifer tarandus platyrhynchus</name>
    <name type="common">Svalbard reindeer</name>
    <dbReference type="NCBI Taxonomy" id="3082113"/>
    <lineage>
        <taxon>Eukaryota</taxon>
        <taxon>Metazoa</taxon>
        <taxon>Chordata</taxon>
        <taxon>Craniata</taxon>
        <taxon>Vertebrata</taxon>
        <taxon>Euteleostomi</taxon>
        <taxon>Mammalia</taxon>
        <taxon>Eutheria</taxon>
        <taxon>Laurasiatheria</taxon>
        <taxon>Artiodactyla</taxon>
        <taxon>Ruminantia</taxon>
        <taxon>Pecora</taxon>
        <taxon>Cervidae</taxon>
        <taxon>Odocoileinae</taxon>
        <taxon>Rangifer</taxon>
    </lineage>
</organism>
<evidence type="ECO:0000313" key="2">
    <source>
        <dbReference type="Proteomes" id="UP001176941"/>
    </source>
</evidence>
<sequence length="105" mass="12034">MRVIYHFNSVSTQFGAKGGSHGWESSDLVYLAHLPQILRDHGQEDGYYGFSKKRAFHTKFWSEIISMENRVIGFLRSHVYIKTESAKSNIYVASEKDFAKLNKSG</sequence>
<gene>
    <name evidence="1" type="ORF">MRATA1EN1_LOCUS27493</name>
</gene>
<evidence type="ECO:0000313" key="1">
    <source>
        <dbReference type="EMBL" id="CAI9178531.1"/>
    </source>
</evidence>
<keyword evidence="2" id="KW-1185">Reference proteome</keyword>
<protein>
    <submittedName>
        <fullName evidence="1">Uncharacterized protein</fullName>
    </submittedName>
</protein>
<dbReference type="EMBL" id="OX459944">
    <property type="protein sequence ID" value="CAI9178531.1"/>
    <property type="molecule type" value="Genomic_DNA"/>
</dbReference>